<dbReference type="EMBL" id="JANCLU010000001">
    <property type="protein sequence ID" value="MCP8937108.1"/>
    <property type="molecule type" value="Genomic_DNA"/>
</dbReference>
<organism evidence="1 2">
    <name type="scientific">Alsobacter ponti</name>
    <dbReference type="NCBI Taxonomy" id="2962936"/>
    <lineage>
        <taxon>Bacteria</taxon>
        <taxon>Pseudomonadati</taxon>
        <taxon>Pseudomonadota</taxon>
        <taxon>Alphaproteobacteria</taxon>
        <taxon>Hyphomicrobiales</taxon>
        <taxon>Alsobacteraceae</taxon>
        <taxon>Alsobacter</taxon>
    </lineage>
</organism>
<reference evidence="1 2" key="1">
    <citation type="submission" date="2022-07" db="EMBL/GenBank/DDBJ databases">
        <authorList>
            <person name="Li W.-J."/>
            <person name="Deng Q.-Q."/>
        </authorList>
    </citation>
    <scope>NUCLEOTIDE SEQUENCE [LARGE SCALE GENOMIC DNA]</scope>
    <source>
        <strain evidence="1 2">SYSU M60028</strain>
    </source>
</reference>
<accession>A0ABT1L7Y1</accession>
<gene>
    <name evidence="1" type="ORF">NK718_01125</name>
</gene>
<keyword evidence="2" id="KW-1185">Reference proteome</keyword>
<evidence type="ECO:0000313" key="2">
    <source>
        <dbReference type="Proteomes" id="UP001205890"/>
    </source>
</evidence>
<proteinExistence type="predicted"/>
<dbReference type="Proteomes" id="UP001205890">
    <property type="component" value="Unassembled WGS sequence"/>
</dbReference>
<comment type="caution">
    <text evidence="1">The sequence shown here is derived from an EMBL/GenBank/DDBJ whole genome shotgun (WGS) entry which is preliminary data.</text>
</comment>
<dbReference type="InterPro" id="IPR036388">
    <property type="entry name" value="WH-like_DNA-bd_sf"/>
</dbReference>
<name>A0ABT1L7Y1_9HYPH</name>
<dbReference type="RefSeq" id="WP_254737730.1">
    <property type="nucleotide sequence ID" value="NZ_JANCLU010000001.1"/>
</dbReference>
<protein>
    <recommendedName>
        <fullName evidence="3">MarR family transcriptional regulator</fullName>
    </recommendedName>
</protein>
<dbReference type="InterPro" id="IPR036390">
    <property type="entry name" value="WH_DNA-bd_sf"/>
</dbReference>
<sequence length="135" mass="15665">MDFFTLPDDPTRRVIAQAMLDMSFILLENDFDLDHVRIANCLTLARIDRELLDFSEISKRTRVPRPTVIRKVKAWESVGMVTTQRRDGHTYVLPTRLGATHEQAVTRWRELERVLLEAAERLSARPPDVPARKRA</sequence>
<evidence type="ECO:0008006" key="3">
    <source>
        <dbReference type="Google" id="ProtNLM"/>
    </source>
</evidence>
<dbReference type="SUPFAM" id="SSF46785">
    <property type="entry name" value="Winged helix' DNA-binding domain"/>
    <property type="match status" value="1"/>
</dbReference>
<dbReference type="Gene3D" id="1.10.10.10">
    <property type="entry name" value="Winged helix-like DNA-binding domain superfamily/Winged helix DNA-binding domain"/>
    <property type="match status" value="1"/>
</dbReference>
<evidence type="ECO:0000313" key="1">
    <source>
        <dbReference type="EMBL" id="MCP8937108.1"/>
    </source>
</evidence>